<accession>A0A3A1UY41</accession>
<dbReference type="Pfam" id="PF20119">
    <property type="entry name" value="DUF6509"/>
    <property type="match status" value="1"/>
</dbReference>
<dbReference type="OrthoDB" id="2736409at2"/>
<evidence type="ECO:0000313" key="2">
    <source>
        <dbReference type="Proteomes" id="UP000266482"/>
    </source>
</evidence>
<dbReference type="AlphaFoldDB" id="A0A3A1UY41"/>
<organism evidence="1 2">
    <name type="scientific">Paenibacillus nanensis</name>
    <dbReference type="NCBI Taxonomy" id="393251"/>
    <lineage>
        <taxon>Bacteria</taxon>
        <taxon>Bacillati</taxon>
        <taxon>Bacillota</taxon>
        <taxon>Bacilli</taxon>
        <taxon>Bacillales</taxon>
        <taxon>Paenibacillaceae</taxon>
        <taxon>Paenibacillus</taxon>
    </lineage>
</organism>
<comment type="caution">
    <text evidence="1">The sequence shown here is derived from an EMBL/GenBank/DDBJ whole genome shotgun (WGS) entry which is preliminary data.</text>
</comment>
<dbReference type="RefSeq" id="WP_119599785.1">
    <property type="nucleotide sequence ID" value="NZ_QXQA01000005.1"/>
</dbReference>
<sequence>MFEIREYTIERMRDPYGILAGERYELFLELEVDEEDELYMEEGVRLRIVYMKGEDGAARIVKYEFLNAGTGAYIDMEMTEEEEAFIDSFCKEQIEQPIEE</sequence>
<evidence type="ECO:0000313" key="1">
    <source>
        <dbReference type="EMBL" id="RIX53204.1"/>
    </source>
</evidence>
<name>A0A3A1UY41_9BACL</name>
<gene>
    <name evidence="1" type="ORF">D3P08_11290</name>
</gene>
<dbReference type="InterPro" id="IPR045424">
    <property type="entry name" value="DUF6509"/>
</dbReference>
<keyword evidence="2" id="KW-1185">Reference proteome</keyword>
<dbReference type="Proteomes" id="UP000266482">
    <property type="component" value="Unassembled WGS sequence"/>
</dbReference>
<proteinExistence type="predicted"/>
<protein>
    <submittedName>
        <fullName evidence="1">Pullulanase</fullName>
    </submittedName>
</protein>
<dbReference type="EMBL" id="QXQA01000005">
    <property type="protein sequence ID" value="RIX53204.1"/>
    <property type="molecule type" value="Genomic_DNA"/>
</dbReference>
<reference evidence="1 2" key="1">
    <citation type="submission" date="2018-09" db="EMBL/GenBank/DDBJ databases">
        <title>Paenibacillus aracenensis nov. sp. isolated from a cave in southern Spain.</title>
        <authorList>
            <person name="Jurado V."/>
            <person name="Gutierrez-Patricio S."/>
            <person name="Gonzalez-Pimentel J.L."/>
            <person name="Miller A.Z."/>
            <person name="Laiz L."/>
            <person name="Saiz-Jimenez C."/>
        </authorList>
    </citation>
    <scope>NUCLEOTIDE SEQUENCE [LARGE SCALE GENOMIC DNA]</scope>
    <source>
        <strain evidence="1 2">DSM 22867</strain>
    </source>
</reference>